<reference evidence="2" key="2">
    <citation type="submission" date="2020-09" db="EMBL/GenBank/DDBJ databases">
        <authorList>
            <person name="Sun Q."/>
            <person name="Zhou Y."/>
        </authorList>
    </citation>
    <scope>NUCLEOTIDE SEQUENCE</scope>
    <source>
        <strain evidence="2">CGMCC 1.15448</strain>
    </source>
</reference>
<dbReference type="PANTHER" id="PTHR36558:SF1">
    <property type="entry name" value="RESTRICTION ENDONUCLEASE DOMAIN-CONTAINING PROTEIN-RELATED"/>
    <property type="match status" value="1"/>
</dbReference>
<dbReference type="RefSeq" id="WP_188934948.1">
    <property type="nucleotide sequence ID" value="NZ_BMJC01000004.1"/>
</dbReference>
<protein>
    <recommendedName>
        <fullName evidence="1">Putative restriction endonuclease domain-containing protein</fullName>
    </recommendedName>
</protein>
<sequence>MFYEFNGHRPVVHPSSFVHPQAAVTGNVIIGKNVYVGPGAAIRGDWGQIIIEDGCNVQESCTIHLFPGATVRLREGAHIGHGAIVHGATIGVNCLIGMNAVIMDNADIGDGCIVGALSFVKAGEKIPPRSVVAGNPARVIKQVSDEMLRWKTEGTAIYQGLPGEMQAGWIPCEPLRPEEAGPTDGPVEDGRQYKPWKETQEEELGPGNRVEEPAAPYGKREFTFEEYLQLEADATQKHEYYDGEIFLMSGVLLDHVRITTTLTALAKQRLKGSSCDVFTGDLRVFVEAKGFFTYPDLTIVCGKPITREDDEFNLMNPTVIIEVLSKSTQKYDRGPKFKLYQGLPSLQEYILIDSRSVLVEQFIKDAKGEWNPKKYSKLSDRFMIEAVGVELSMEEIYEGTGFPKLTH</sequence>
<dbReference type="Gene3D" id="3.90.1570.10">
    <property type="entry name" value="tt1808, chain A"/>
    <property type="match status" value="1"/>
</dbReference>
<dbReference type="SUPFAM" id="SSF52980">
    <property type="entry name" value="Restriction endonuclease-like"/>
    <property type="match status" value="1"/>
</dbReference>
<dbReference type="InterPro" id="IPR001451">
    <property type="entry name" value="Hexapep"/>
</dbReference>
<dbReference type="AlphaFoldDB" id="A0A8J2UFU9"/>
<dbReference type="Pfam" id="PF05685">
    <property type="entry name" value="Uma2"/>
    <property type="match status" value="1"/>
</dbReference>
<reference evidence="2" key="1">
    <citation type="journal article" date="2014" name="Int. J. Syst. Evol. Microbiol.">
        <title>Complete genome sequence of Corynebacterium casei LMG S-19264T (=DSM 44701T), isolated from a smear-ripened cheese.</title>
        <authorList>
            <consortium name="US DOE Joint Genome Institute (JGI-PGF)"/>
            <person name="Walter F."/>
            <person name="Albersmeier A."/>
            <person name="Kalinowski J."/>
            <person name="Ruckert C."/>
        </authorList>
    </citation>
    <scope>NUCLEOTIDE SEQUENCE</scope>
    <source>
        <strain evidence="2">CGMCC 1.15448</strain>
    </source>
</reference>
<dbReference type="InterPro" id="IPR008538">
    <property type="entry name" value="Uma2"/>
</dbReference>
<comment type="caution">
    <text evidence="2">The sequence shown here is derived from an EMBL/GenBank/DDBJ whole genome shotgun (WGS) entry which is preliminary data.</text>
</comment>
<evidence type="ECO:0000313" key="3">
    <source>
        <dbReference type="Proteomes" id="UP000607559"/>
    </source>
</evidence>
<dbReference type="CDD" id="cd04745">
    <property type="entry name" value="LbH_paaY_like"/>
    <property type="match status" value="1"/>
</dbReference>
<dbReference type="EMBL" id="BMJC01000004">
    <property type="protein sequence ID" value="GGB12090.1"/>
    <property type="molecule type" value="Genomic_DNA"/>
</dbReference>
<dbReference type="Proteomes" id="UP000607559">
    <property type="component" value="Unassembled WGS sequence"/>
</dbReference>
<dbReference type="SUPFAM" id="SSF51161">
    <property type="entry name" value="Trimeric LpxA-like enzymes"/>
    <property type="match status" value="1"/>
</dbReference>
<dbReference type="CDD" id="cd06260">
    <property type="entry name" value="DUF820-like"/>
    <property type="match status" value="1"/>
</dbReference>
<organism evidence="2 3">
    <name type="scientific">Puia dinghuensis</name>
    <dbReference type="NCBI Taxonomy" id="1792502"/>
    <lineage>
        <taxon>Bacteria</taxon>
        <taxon>Pseudomonadati</taxon>
        <taxon>Bacteroidota</taxon>
        <taxon>Chitinophagia</taxon>
        <taxon>Chitinophagales</taxon>
        <taxon>Chitinophagaceae</taxon>
        <taxon>Puia</taxon>
    </lineage>
</organism>
<evidence type="ECO:0000259" key="1">
    <source>
        <dbReference type="Pfam" id="PF05685"/>
    </source>
</evidence>
<evidence type="ECO:0000313" key="2">
    <source>
        <dbReference type="EMBL" id="GGB12090.1"/>
    </source>
</evidence>
<dbReference type="InterPro" id="IPR012296">
    <property type="entry name" value="Nuclease_put_TT1808"/>
</dbReference>
<name>A0A8J2UFU9_9BACT</name>
<proteinExistence type="predicted"/>
<dbReference type="Gene3D" id="2.160.10.10">
    <property type="entry name" value="Hexapeptide repeat proteins"/>
    <property type="match status" value="1"/>
</dbReference>
<dbReference type="Pfam" id="PF00132">
    <property type="entry name" value="Hexapep"/>
    <property type="match status" value="2"/>
</dbReference>
<dbReference type="InterPro" id="IPR011004">
    <property type="entry name" value="Trimer_LpxA-like_sf"/>
</dbReference>
<feature type="domain" description="Putative restriction endonuclease" evidence="1">
    <location>
        <begin position="224"/>
        <end position="393"/>
    </location>
</feature>
<accession>A0A8J2UFU9</accession>
<dbReference type="PANTHER" id="PTHR36558">
    <property type="entry name" value="GLR1098 PROTEIN"/>
    <property type="match status" value="1"/>
</dbReference>
<keyword evidence="3" id="KW-1185">Reference proteome</keyword>
<gene>
    <name evidence="2" type="ORF">GCM10011511_39640</name>
</gene>
<dbReference type="InterPro" id="IPR011335">
    <property type="entry name" value="Restrct_endonuc-II-like"/>
</dbReference>